<comment type="caution">
    <text evidence="6">The sequence shown here is derived from an EMBL/GenBank/DDBJ whole genome shotgun (WGS) entry which is preliminary data.</text>
</comment>
<dbReference type="Pfam" id="PF00005">
    <property type="entry name" value="ABC_tran"/>
    <property type="match status" value="1"/>
</dbReference>
<dbReference type="PANTHER" id="PTHR24220:SF689">
    <property type="entry name" value="LIPOPROTEIN-RELEASING SYSTEM ATP-BINDING PROTEIN LOLD"/>
    <property type="match status" value="1"/>
</dbReference>
<dbReference type="AlphaFoldDB" id="A0A6G4U9D1"/>
<dbReference type="Proteomes" id="UP000481583">
    <property type="component" value="Unassembled WGS sequence"/>
</dbReference>
<name>A0A6G4U9D1_9ACTN</name>
<evidence type="ECO:0000256" key="1">
    <source>
        <dbReference type="ARBA" id="ARBA00005417"/>
    </source>
</evidence>
<dbReference type="InterPro" id="IPR027417">
    <property type="entry name" value="P-loop_NTPase"/>
</dbReference>
<feature type="compositionally biased region" description="Polar residues" evidence="4">
    <location>
        <begin position="246"/>
        <end position="260"/>
    </location>
</feature>
<keyword evidence="2" id="KW-0547">Nucleotide-binding</keyword>
<feature type="domain" description="ABC transporter" evidence="5">
    <location>
        <begin position="13"/>
        <end position="248"/>
    </location>
</feature>
<keyword evidence="3 6" id="KW-0067">ATP-binding</keyword>
<organism evidence="6 7">
    <name type="scientific">Streptomyces coryli</name>
    <dbReference type="NCBI Taxonomy" id="1128680"/>
    <lineage>
        <taxon>Bacteria</taxon>
        <taxon>Bacillati</taxon>
        <taxon>Actinomycetota</taxon>
        <taxon>Actinomycetes</taxon>
        <taxon>Kitasatosporales</taxon>
        <taxon>Streptomycetaceae</taxon>
        <taxon>Streptomyces</taxon>
    </lineage>
</organism>
<dbReference type="SMART" id="SM00382">
    <property type="entry name" value="AAA"/>
    <property type="match status" value="1"/>
</dbReference>
<sequence length="260" mass="27481">MLGEADPPDGDLLGGRGLHYSHGPTPALVGVSVGAAAKEILAVTGPRGSGKTTLLRCLSGQLTPDEGQVRYDDFDVYALPVARRERMRLEHFGWIDPKPELVPELSVWENAALPLLLAGATHREAKRRAGEWLDRLDAGDLGRARPRALTAAQAQRVCIARALVMEPAVLFADEPTAALHRAEGVRVLRTLVAAARSHSITTVLASHDAEAHELADRTVTLVDGRRTGPGVPTPAESAEGAAEDSTGGSSETEDSCSLSV</sequence>
<dbReference type="InterPro" id="IPR003593">
    <property type="entry name" value="AAA+_ATPase"/>
</dbReference>
<proteinExistence type="inferred from homology"/>
<dbReference type="InterPro" id="IPR003439">
    <property type="entry name" value="ABC_transporter-like_ATP-bd"/>
</dbReference>
<dbReference type="InterPro" id="IPR015854">
    <property type="entry name" value="ABC_transpr_LolD-like"/>
</dbReference>
<feature type="region of interest" description="Disordered" evidence="4">
    <location>
        <begin position="221"/>
        <end position="260"/>
    </location>
</feature>
<dbReference type="SUPFAM" id="SSF52540">
    <property type="entry name" value="P-loop containing nucleoside triphosphate hydrolases"/>
    <property type="match status" value="1"/>
</dbReference>
<evidence type="ECO:0000256" key="2">
    <source>
        <dbReference type="ARBA" id="ARBA00022741"/>
    </source>
</evidence>
<dbReference type="GO" id="GO:0022857">
    <property type="term" value="F:transmembrane transporter activity"/>
    <property type="evidence" value="ECO:0007669"/>
    <property type="project" value="TreeGrafter"/>
</dbReference>
<evidence type="ECO:0000256" key="4">
    <source>
        <dbReference type="SAM" id="MobiDB-lite"/>
    </source>
</evidence>
<comment type="similarity">
    <text evidence="1">Belongs to the ABC transporter superfamily.</text>
</comment>
<dbReference type="GO" id="GO:0005524">
    <property type="term" value="F:ATP binding"/>
    <property type="evidence" value="ECO:0007669"/>
    <property type="project" value="UniProtKB-KW"/>
</dbReference>
<dbReference type="GO" id="GO:0005886">
    <property type="term" value="C:plasma membrane"/>
    <property type="evidence" value="ECO:0007669"/>
    <property type="project" value="TreeGrafter"/>
</dbReference>
<protein>
    <submittedName>
        <fullName evidence="6">ATP-binding cassette domain-containing protein</fullName>
    </submittedName>
</protein>
<evidence type="ECO:0000313" key="7">
    <source>
        <dbReference type="Proteomes" id="UP000481583"/>
    </source>
</evidence>
<dbReference type="PANTHER" id="PTHR24220">
    <property type="entry name" value="IMPORT ATP-BINDING PROTEIN"/>
    <property type="match status" value="1"/>
</dbReference>
<gene>
    <name evidence="6" type="ORF">G5C51_30960</name>
</gene>
<evidence type="ECO:0000256" key="3">
    <source>
        <dbReference type="ARBA" id="ARBA00022840"/>
    </source>
</evidence>
<dbReference type="PROSITE" id="PS50893">
    <property type="entry name" value="ABC_TRANSPORTER_2"/>
    <property type="match status" value="1"/>
</dbReference>
<reference evidence="6 7" key="1">
    <citation type="submission" date="2020-02" db="EMBL/GenBank/DDBJ databases">
        <title>Whole-genome analyses of novel actinobacteria.</title>
        <authorList>
            <person name="Sahin N."/>
        </authorList>
    </citation>
    <scope>NUCLEOTIDE SEQUENCE [LARGE SCALE GENOMIC DNA]</scope>
    <source>
        <strain evidence="6 7">A7024</strain>
    </source>
</reference>
<dbReference type="EMBL" id="JAAKZV010000195">
    <property type="protein sequence ID" value="NGN68306.1"/>
    <property type="molecule type" value="Genomic_DNA"/>
</dbReference>
<dbReference type="GO" id="GO:0016887">
    <property type="term" value="F:ATP hydrolysis activity"/>
    <property type="evidence" value="ECO:0007669"/>
    <property type="project" value="InterPro"/>
</dbReference>
<evidence type="ECO:0000259" key="5">
    <source>
        <dbReference type="PROSITE" id="PS50893"/>
    </source>
</evidence>
<dbReference type="RefSeq" id="WP_165242128.1">
    <property type="nucleotide sequence ID" value="NZ_JAAKZV010000195.1"/>
</dbReference>
<accession>A0A6G4U9D1</accession>
<keyword evidence="7" id="KW-1185">Reference proteome</keyword>
<dbReference type="Gene3D" id="3.40.50.300">
    <property type="entry name" value="P-loop containing nucleotide triphosphate hydrolases"/>
    <property type="match status" value="1"/>
</dbReference>
<evidence type="ECO:0000313" key="6">
    <source>
        <dbReference type="EMBL" id="NGN68306.1"/>
    </source>
</evidence>